<evidence type="ECO:0000256" key="1">
    <source>
        <dbReference type="ARBA" id="ARBA00009670"/>
    </source>
</evidence>
<dbReference type="KEGG" id="bbat:Bdt_2162"/>
<dbReference type="PANTHER" id="PTHR43851:SF3">
    <property type="entry name" value="COENZYME Q8"/>
    <property type="match status" value="1"/>
</dbReference>
<protein>
    <submittedName>
        <fullName evidence="6">ABC-type transporter</fullName>
    </submittedName>
</protein>
<evidence type="ECO:0000256" key="3">
    <source>
        <dbReference type="ARBA" id="ARBA00022741"/>
    </source>
</evidence>
<dbReference type="GO" id="GO:0016740">
    <property type="term" value="F:transferase activity"/>
    <property type="evidence" value="ECO:0007669"/>
    <property type="project" value="UniProtKB-KW"/>
</dbReference>
<comment type="similarity">
    <text evidence="1">Belongs to the protein kinase superfamily. ADCK protein kinase family.</text>
</comment>
<evidence type="ECO:0000313" key="6">
    <source>
        <dbReference type="EMBL" id="AFY01847.1"/>
    </source>
</evidence>
<dbReference type="EMBL" id="CP002930">
    <property type="protein sequence ID" value="AFY01847.1"/>
    <property type="molecule type" value="Genomic_DNA"/>
</dbReference>
<dbReference type="InterPro" id="IPR004147">
    <property type="entry name" value="ABC1_dom"/>
</dbReference>
<dbReference type="PANTHER" id="PTHR43851">
    <property type="match status" value="1"/>
</dbReference>
<evidence type="ECO:0000256" key="2">
    <source>
        <dbReference type="ARBA" id="ARBA00022679"/>
    </source>
</evidence>
<sequence length="466" mass="53532">MDEKKSAKKHTKKIEKIKSSVFSRSLSLAKLTIQAGASIAQHGVTTALKSKESKEETWKQLLQNQAQSISAELGELKGSLMKAGQMLSMYGEHFLPPEANELLKSLQHDSPPLSWEAIEPTLKKQLPPEKLELLEIEKEALASASMGQVHRARIKATGESIVLKIQYPNVDRAIDSDLRAIKTLLGTLKLLPKDFNMDPVFAEVREMLVQETDYEMEARLTEDFHNRLAGDSRFVVPKVIREFSGPRILASTFERGLRADDSLIQSLPQERRNRLALNFLDLYFKEIFEWGVVQTDPHAGNYRIRIDPQGRDQLVLFDFGATRSYDLNFLTPYRRMVKGSLFNDRDLFMKAAMELNFVSDNDDPKLKQVFEEFCFETVEPFIEFNDPRNNQGQIAADGTYDWKNTTLPQRLSKKVFQIIRGFHFRTPPREIIFLDRKTGGVFIFLFVLRAKVRGRDLLLKYIERIS</sequence>
<keyword evidence="4" id="KW-0067">ATP-binding</keyword>
<dbReference type="Proteomes" id="UP000010074">
    <property type="component" value="Chromosome"/>
</dbReference>
<keyword evidence="3" id="KW-0547">Nucleotide-binding</keyword>
<dbReference type="InterPro" id="IPR011009">
    <property type="entry name" value="Kinase-like_dom_sf"/>
</dbReference>
<evidence type="ECO:0000259" key="5">
    <source>
        <dbReference type="Pfam" id="PF03109"/>
    </source>
</evidence>
<dbReference type="AlphaFoldDB" id="K7ZFU7"/>
<dbReference type="Pfam" id="PF03109">
    <property type="entry name" value="ABC1"/>
    <property type="match status" value="1"/>
</dbReference>
<dbReference type="GO" id="GO:0006744">
    <property type="term" value="P:ubiquinone biosynthetic process"/>
    <property type="evidence" value="ECO:0007669"/>
    <property type="project" value="TreeGrafter"/>
</dbReference>
<dbReference type="InterPro" id="IPR051409">
    <property type="entry name" value="Atypical_kinase_ADCK"/>
</dbReference>
<dbReference type="RefSeq" id="WP_015091287.1">
    <property type="nucleotide sequence ID" value="NC_019567.1"/>
</dbReference>
<feature type="domain" description="ABC1 atypical kinase-like" evidence="5">
    <location>
        <begin position="106"/>
        <end position="348"/>
    </location>
</feature>
<dbReference type="CDD" id="cd13970">
    <property type="entry name" value="ABC1_ADCK3"/>
    <property type="match status" value="1"/>
</dbReference>
<evidence type="ECO:0000256" key="4">
    <source>
        <dbReference type="ARBA" id="ARBA00022840"/>
    </source>
</evidence>
<dbReference type="SUPFAM" id="SSF56112">
    <property type="entry name" value="Protein kinase-like (PK-like)"/>
    <property type="match status" value="1"/>
</dbReference>
<gene>
    <name evidence="6" type="ORF">Bdt_2162</name>
</gene>
<organism evidence="6 7">
    <name type="scientific">Bdellovibrio bacteriovorus str. Tiberius</name>
    <dbReference type="NCBI Taxonomy" id="1069642"/>
    <lineage>
        <taxon>Bacteria</taxon>
        <taxon>Pseudomonadati</taxon>
        <taxon>Bdellovibrionota</taxon>
        <taxon>Bdellovibrionia</taxon>
        <taxon>Bdellovibrionales</taxon>
        <taxon>Pseudobdellovibrionaceae</taxon>
        <taxon>Bdellovibrio</taxon>
    </lineage>
</organism>
<dbReference type="STRING" id="1069642.Bdt_2162"/>
<dbReference type="OrthoDB" id="5288136at2"/>
<dbReference type="GO" id="GO:0005524">
    <property type="term" value="F:ATP binding"/>
    <property type="evidence" value="ECO:0007669"/>
    <property type="project" value="UniProtKB-KW"/>
</dbReference>
<reference evidence="6 7" key="1">
    <citation type="journal article" date="2012" name="BMC Genomics">
        <title>Genome analysis of a simultaneously predatory and prey-independent, novel Bdellovibrio bacteriovorus from the River Tiber, supports in silico predictions of both ancient and recent lateral gene transfer from diverse bacteria.</title>
        <authorList>
            <person name="Hobley L."/>
            <person name="Lerner T.R."/>
            <person name="Williams L.E."/>
            <person name="Lambert C."/>
            <person name="Till R."/>
            <person name="Milner D.S."/>
            <person name="Basford S.M."/>
            <person name="Capeness M.J."/>
            <person name="Fenton A.K."/>
            <person name="Atterbury R.J."/>
            <person name="Harris M.A."/>
            <person name="Sockett R.E."/>
        </authorList>
    </citation>
    <scope>NUCLEOTIDE SEQUENCE [LARGE SCALE GENOMIC DNA]</scope>
    <source>
        <strain evidence="6 7">Tiberius</strain>
    </source>
</reference>
<accession>K7ZFU7</accession>
<dbReference type="HOGENOM" id="CLU_006533_9_3_7"/>
<keyword evidence="2" id="KW-0808">Transferase</keyword>
<dbReference type="InterPro" id="IPR034646">
    <property type="entry name" value="ADCK3_dom"/>
</dbReference>
<dbReference type="PATRIC" id="fig|1069642.3.peg.2139"/>
<proteinExistence type="inferred from homology"/>
<name>K7ZFU7_BDEBC</name>
<evidence type="ECO:0000313" key="7">
    <source>
        <dbReference type="Proteomes" id="UP000010074"/>
    </source>
</evidence>